<evidence type="ECO:0000256" key="14">
    <source>
        <dbReference type="ARBA" id="ARBA00022960"/>
    </source>
</evidence>
<evidence type="ECO:0000256" key="5">
    <source>
        <dbReference type="ARBA" id="ARBA00007739"/>
    </source>
</evidence>
<dbReference type="SUPFAM" id="SSF56601">
    <property type="entry name" value="beta-lactamase/transpeptidase-like"/>
    <property type="match status" value="1"/>
</dbReference>
<dbReference type="Proteomes" id="UP001198893">
    <property type="component" value="Unassembled WGS sequence"/>
</dbReference>
<feature type="domain" description="Penicillin-binding protein transpeptidase" evidence="28">
    <location>
        <begin position="448"/>
        <end position="689"/>
    </location>
</feature>
<evidence type="ECO:0000256" key="15">
    <source>
        <dbReference type="ARBA" id="ARBA00022968"/>
    </source>
</evidence>
<keyword evidence="19" id="KW-0046">Antibiotic resistance</keyword>
<dbReference type="Pfam" id="PF00905">
    <property type="entry name" value="Transpeptidase"/>
    <property type="match status" value="1"/>
</dbReference>
<dbReference type="Gene3D" id="1.10.3810.10">
    <property type="entry name" value="Biosynthetic peptidoglycan transglycosylase-like"/>
    <property type="match status" value="1"/>
</dbReference>
<keyword evidence="9" id="KW-0645">Protease</keyword>
<evidence type="ECO:0000313" key="30">
    <source>
        <dbReference type="EMBL" id="MCC2243336.1"/>
    </source>
</evidence>
<evidence type="ECO:0000256" key="4">
    <source>
        <dbReference type="ARBA" id="ARBA00007090"/>
    </source>
</evidence>
<comment type="caution">
    <text evidence="30">The sequence shown here is derived from an EMBL/GenBank/DDBJ whole genome shotgun (WGS) entry which is preliminary data.</text>
</comment>
<dbReference type="GO" id="GO:0006508">
    <property type="term" value="P:proteolysis"/>
    <property type="evidence" value="ECO:0007669"/>
    <property type="project" value="UniProtKB-KW"/>
</dbReference>
<evidence type="ECO:0000256" key="24">
    <source>
        <dbReference type="ARBA" id="ARBA00049902"/>
    </source>
</evidence>
<accession>A0AAW4WF13</accession>
<keyword evidence="8" id="KW-0121">Carboxypeptidase</keyword>
<keyword evidence="16" id="KW-0573">Peptidoglycan synthesis</keyword>
<name>A0AAW4WF13_9FIRM</name>
<evidence type="ECO:0000256" key="11">
    <source>
        <dbReference type="ARBA" id="ARBA00022679"/>
    </source>
</evidence>
<evidence type="ECO:0000256" key="20">
    <source>
        <dbReference type="ARBA" id="ARBA00023268"/>
    </source>
</evidence>
<dbReference type="GO" id="GO:0046677">
    <property type="term" value="P:response to antibiotic"/>
    <property type="evidence" value="ECO:0007669"/>
    <property type="project" value="UniProtKB-KW"/>
</dbReference>
<evidence type="ECO:0000256" key="8">
    <source>
        <dbReference type="ARBA" id="ARBA00022645"/>
    </source>
</evidence>
<dbReference type="InterPro" id="IPR050396">
    <property type="entry name" value="Glycosyltr_51/Transpeptidase"/>
</dbReference>
<feature type="domain" description="Glycosyl transferase family 51" evidence="29">
    <location>
        <begin position="82"/>
        <end position="266"/>
    </location>
</feature>
<keyword evidence="17 27" id="KW-1133">Transmembrane helix</keyword>
<dbReference type="FunFam" id="1.10.3810.10:FF:000001">
    <property type="entry name" value="Penicillin-binding protein 1A"/>
    <property type="match status" value="1"/>
</dbReference>
<evidence type="ECO:0000256" key="16">
    <source>
        <dbReference type="ARBA" id="ARBA00022984"/>
    </source>
</evidence>
<dbReference type="NCBIfam" id="TIGR02074">
    <property type="entry name" value="PBP_1a_fam"/>
    <property type="match status" value="1"/>
</dbReference>
<evidence type="ECO:0000259" key="28">
    <source>
        <dbReference type="Pfam" id="PF00905"/>
    </source>
</evidence>
<protein>
    <recommendedName>
        <fullName evidence="7">Penicillin-binding protein 1A</fullName>
        <ecNumber evidence="23">2.4.99.28</ecNumber>
        <ecNumber evidence="6">3.4.16.4</ecNumber>
    </recommendedName>
</protein>
<evidence type="ECO:0000256" key="13">
    <source>
        <dbReference type="ARBA" id="ARBA00022801"/>
    </source>
</evidence>
<comment type="similarity">
    <text evidence="5">In the N-terminal section; belongs to the glycosyltransferase 51 family.</text>
</comment>
<comment type="function">
    <text evidence="1">Cell wall formation. Synthesis of cross-linked peptidoglycan from the lipid intermediates. The enzyme has a penicillin-insensitive transglycosylase N-terminal domain (formation of linear glycan strands) and a penicillin-sensitive transpeptidase C-terminal domain (cross-linking of the peptide subunits).</text>
</comment>
<dbReference type="GO" id="GO:0008955">
    <property type="term" value="F:peptidoglycan glycosyltransferase activity"/>
    <property type="evidence" value="ECO:0007669"/>
    <property type="project" value="UniProtKB-EC"/>
</dbReference>
<comment type="pathway">
    <text evidence="25">Glycan biosynthesis.</text>
</comment>
<dbReference type="EC" id="2.4.99.28" evidence="23"/>
<feature type="transmembrane region" description="Helical" evidence="27">
    <location>
        <begin position="33"/>
        <end position="53"/>
    </location>
</feature>
<feature type="region of interest" description="Disordered" evidence="26">
    <location>
        <begin position="832"/>
        <end position="932"/>
    </location>
</feature>
<keyword evidence="11" id="KW-0808">Transferase</keyword>
<comment type="catalytic activity">
    <reaction evidence="22">
        <text>Preferential cleavage: (Ac)2-L-Lys-D-Ala-|-D-Ala. Also transpeptidation of peptidyl-alanyl moieties that are N-acyl substituents of D-alanine.</text>
        <dbReference type="EC" id="3.4.16.4"/>
    </reaction>
</comment>
<keyword evidence="10" id="KW-0328">Glycosyltransferase</keyword>
<keyword evidence="12 27" id="KW-0812">Transmembrane</keyword>
<dbReference type="EC" id="3.4.16.4" evidence="6"/>
<dbReference type="InterPro" id="IPR001460">
    <property type="entry name" value="PCN-bd_Tpept"/>
</dbReference>
<comment type="catalytic activity">
    <reaction evidence="24">
        <text>[GlcNAc-(1-&gt;4)-Mur2Ac(oyl-L-Ala-gamma-D-Glu-L-Lys-D-Ala-D-Ala)](n)-di-trans,octa-cis-undecaprenyl diphosphate + beta-D-GlcNAc-(1-&gt;4)-Mur2Ac(oyl-L-Ala-gamma-D-Glu-L-Lys-D-Ala-D-Ala)-di-trans,octa-cis-undecaprenyl diphosphate = [GlcNAc-(1-&gt;4)-Mur2Ac(oyl-L-Ala-gamma-D-Glu-L-Lys-D-Ala-D-Ala)](n+1)-di-trans,octa-cis-undecaprenyl diphosphate + di-trans,octa-cis-undecaprenyl diphosphate + H(+)</text>
        <dbReference type="Rhea" id="RHEA:23708"/>
        <dbReference type="Rhea" id="RHEA-COMP:9602"/>
        <dbReference type="Rhea" id="RHEA-COMP:9603"/>
        <dbReference type="ChEBI" id="CHEBI:15378"/>
        <dbReference type="ChEBI" id="CHEBI:58405"/>
        <dbReference type="ChEBI" id="CHEBI:60033"/>
        <dbReference type="ChEBI" id="CHEBI:78435"/>
        <dbReference type="EC" id="2.4.99.28"/>
    </reaction>
</comment>
<evidence type="ECO:0000256" key="6">
    <source>
        <dbReference type="ARBA" id="ARBA00012448"/>
    </source>
</evidence>
<dbReference type="GO" id="GO:0005886">
    <property type="term" value="C:plasma membrane"/>
    <property type="evidence" value="ECO:0007669"/>
    <property type="project" value="UniProtKB-SubCell"/>
</dbReference>
<evidence type="ECO:0000256" key="23">
    <source>
        <dbReference type="ARBA" id="ARBA00044770"/>
    </source>
</evidence>
<keyword evidence="15" id="KW-0735">Signal-anchor</keyword>
<evidence type="ECO:0000256" key="3">
    <source>
        <dbReference type="ARBA" id="ARBA00004752"/>
    </source>
</evidence>
<dbReference type="PANTHER" id="PTHR32282:SF33">
    <property type="entry name" value="PEPTIDOGLYCAN GLYCOSYLTRANSFERASE"/>
    <property type="match status" value="1"/>
</dbReference>
<evidence type="ECO:0000256" key="27">
    <source>
        <dbReference type="SAM" id="Phobius"/>
    </source>
</evidence>
<comment type="subcellular location">
    <subcellularLocation>
        <location evidence="2">Cell membrane</location>
        <topology evidence="2">Single-pass type II membrane protein</topology>
    </subcellularLocation>
</comment>
<feature type="compositionally biased region" description="Low complexity" evidence="26">
    <location>
        <begin position="836"/>
        <end position="860"/>
    </location>
</feature>
<dbReference type="InterPro" id="IPR023346">
    <property type="entry name" value="Lysozyme-like_dom_sf"/>
</dbReference>
<evidence type="ECO:0000256" key="9">
    <source>
        <dbReference type="ARBA" id="ARBA00022670"/>
    </source>
</evidence>
<evidence type="ECO:0000256" key="12">
    <source>
        <dbReference type="ARBA" id="ARBA00022692"/>
    </source>
</evidence>
<comment type="pathway">
    <text evidence="3">Cell wall biogenesis; peptidoglycan biosynthesis.</text>
</comment>
<evidence type="ECO:0000256" key="7">
    <source>
        <dbReference type="ARBA" id="ARBA00018638"/>
    </source>
</evidence>
<evidence type="ECO:0000256" key="1">
    <source>
        <dbReference type="ARBA" id="ARBA00002624"/>
    </source>
</evidence>
<keyword evidence="13" id="KW-0378">Hydrolase</keyword>
<dbReference type="InterPro" id="IPR036950">
    <property type="entry name" value="PBP_transglycosylase"/>
</dbReference>
<keyword evidence="14" id="KW-0133">Cell shape</keyword>
<dbReference type="GO" id="GO:0071555">
    <property type="term" value="P:cell wall organization"/>
    <property type="evidence" value="ECO:0007669"/>
    <property type="project" value="UniProtKB-KW"/>
</dbReference>
<dbReference type="EMBL" id="JAJEQW010000019">
    <property type="protein sequence ID" value="MCC2243336.1"/>
    <property type="molecule type" value="Genomic_DNA"/>
</dbReference>
<sequence>MNYGKKSTARKEKELTSKGTMVRKKFSVIFCKTLLICFFLAAVVGICAGIGIFKGIIDSAPDIDDIDASPTGQLSTVLDDEGNEIATLVTSGTNRDPVTIDKMPINLQHAFVAIEDERFYDHNGIDIKGIIRAGFKGIASGFHFHQGASTITQQLLKNNVFTDWTSEDSMADKFERKIQEQYLAVQLEKRESKDWILENYLNTINLGQNTLGVQAASKRYFNKDVSDLTLSECAVIAAITKSPTKYNPITNPDNNASRRKDVLDNMLDQGYISQEEHDEALADNVYDRIQIVDNSTSSTANVNSYFVDTLTDQVMDDLINELGYTETQAFNALYGGGLTIYSTQNANLQQICDEEVNNLDNYNGQVEYSFSYRLSIQKADGTRQNYSEQTMLTYYREKTGNNSYNINFSSKEDAQAAIDQYKADIMEEGDTIPGSGESVTFTIQPQASLTLMDQATGEVKALVGGRGDKTANKTLNRASDTTRQPGSTFKILAAYAPALDSGGMTLASVEDDAPYSYTNGRSLRNYDSQYRGFTTLREAICHSINIVTVKTLTDISTDLGYSYLQNFGFTTLDAEHDNNQALCLGGIYKGVTNLELTAAYATIANGGTYTKPRFYTKILDHDGNVLIDNTPQTHTVLKDTTAWLLTNAMEDVVTSGTGTIVNFGSMPIAGKTGTTTSDRDALFVGYTPYYTCGVWGGYDDNSELSSTRYPKLIWKAVMSRVHENLEYKDFTMPSGITSAVVCKKSGKLAVEGLCDCDPRGSMVETEYFATGTVPTEVCDHHVSATICTSSGMLANEYCPDETRQTGIYIVGGSEGTDDSPYLMTDELSNSTCNVHTSSSVTQPSTPSTNTTDTSNPTSGSLTGGGDNTTPDHGNTGTGTSTGGDTGTNGGTGTGGNTGTGGGTGTGGSTGTGSGTGTGGGSSGTGSDGNTTN</sequence>
<keyword evidence="21" id="KW-0961">Cell wall biogenesis/degradation</keyword>
<keyword evidence="20" id="KW-0511">Multifunctional enzyme</keyword>
<feature type="compositionally biased region" description="Gly residues" evidence="26">
    <location>
        <begin position="875"/>
        <end position="926"/>
    </location>
</feature>
<dbReference type="GO" id="GO:0009252">
    <property type="term" value="P:peptidoglycan biosynthetic process"/>
    <property type="evidence" value="ECO:0007669"/>
    <property type="project" value="UniProtKB-KW"/>
</dbReference>
<evidence type="ECO:0000259" key="29">
    <source>
        <dbReference type="Pfam" id="PF00912"/>
    </source>
</evidence>
<dbReference type="AlphaFoldDB" id="A0AAW4WF13"/>
<evidence type="ECO:0000256" key="21">
    <source>
        <dbReference type="ARBA" id="ARBA00023316"/>
    </source>
</evidence>
<dbReference type="GO" id="GO:0009002">
    <property type="term" value="F:serine-type D-Ala-D-Ala carboxypeptidase activity"/>
    <property type="evidence" value="ECO:0007669"/>
    <property type="project" value="UniProtKB-EC"/>
</dbReference>
<organism evidence="30 31">
    <name type="scientific">Roseburia amylophila</name>
    <dbReference type="NCBI Taxonomy" id="2981794"/>
    <lineage>
        <taxon>Bacteria</taxon>
        <taxon>Bacillati</taxon>
        <taxon>Bacillota</taxon>
        <taxon>Clostridia</taxon>
        <taxon>Lachnospirales</taxon>
        <taxon>Lachnospiraceae</taxon>
        <taxon>Roseburia</taxon>
    </lineage>
</organism>
<keyword evidence="18 27" id="KW-0472">Membrane</keyword>
<reference evidence="30" key="1">
    <citation type="submission" date="2021-10" db="EMBL/GenBank/DDBJ databases">
        <title>Anaerobic single-cell dispensing facilitates the cultivation of human gut bacteria.</title>
        <authorList>
            <person name="Afrizal A."/>
        </authorList>
    </citation>
    <scope>NUCLEOTIDE SEQUENCE</scope>
    <source>
        <strain evidence="30">CLA-AA-H204</strain>
    </source>
</reference>
<dbReference type="SUPFAM" id="SSF53955">
    <property type="entry name" value="Lysozyme-like"/>
    <property type="match status" value="1"/>
</dbReference>
<dbReference type="GO" id="GO:0008658">
    <property type="term" value="F:penicillin binding"/>
    <property type="evidence" value="ECO:0007669"/>
    <property type="project" value="InterPro"/>
</dbReference>
<evidence type="ECO:0000256" key="17">
    <source>
        <dbReference type="ARBA" id="ARBA00022989"/>
    </source>
</evidence>
<dbReference type="InterPro" id="IPR001264">
    <property type="entry name" value="Glyco_trans_51"/>
</dbReference>
<proteinExistence type="inferred from homology"/>
<dbReference type="Gene3D" id="3.40.710.10">
    <property type="entry name" value="DD-peptidase/beta-lactamase superfamily"/>
    <property type="match status" value="1"/>
</dbReference>
<dbReference type="RefSeq" id="WP_227710779.1">
    <property type="nucleotide sequence ID" value="NZ_JAJEQW010000019.1"/>
</dbReference>
<evidence type="ECO:0000256" key="22">
    <source>
        <dbReference type="ARBA" id="ARBA00034000"/>
    </source>
</evidence>
<gene>
    <name evidence="30" type="ORF">LKD47_13730</name>
</gene>
<evidence type="ECO:0000256" key="10">
    <source>
        <dbReference type="ARBA" id="ARBA00022676"/>
    </source>
</evidence>
<dbReference type="PANTHER" id="PTHR32282">
    <property type="entry name" value="BINDING PROTEIN TRANSPEPTIDASE, PUTATIVE-RELATED"/>
    <property type="match status" value="1"/>
</dbReference>
<comment type="similarity">
    <text evidence="4">In the C-terminal section; belongs to the transpeptidase family.</text>
</comment>
<evidence type="ECO:0000256" key="18">
    <source>
        <dbReference type="ARBA" id="ARBA00023136"/>
    </source>
</evidence>
<dbReference type="GO" id="GO:0008360">
    <property type="term" value="P:regulation of cell shape"/>
    <property type="evidence" value="ECO:0007669"/>
    <property type="project" value="UniProtKB-KW"/>
</dbReference>
<dbReference type="InterPro" id="IPR012338">
    <property type="entry name" value="Beta-lactam/transpept-like"/>
</dbReference>
<evidence type="ECO:0000256" key="19">
    <source>
        <dbReference type="ARBA" id="ARBA00023251"/>
    </source>
</evidence>
<evidence type="ECO:0000256" key="25">
    <source>
        <dbReference type="ARBA" id="ARBA00060592"/>
    </source>
</evidence>
<dbReference type="Pfam" id="PF00912">
    <property type="entry name" value="Transgly"/>
    <property type="match status" value="1"/>
</dbReference>
<evidence type="ECO:0000256" key="26">
    <source>
        <dbReference type="SAM" id="MobiDB-lite"/>
    </source>
</evidence>
<evidence type="ECO:0000256" key="2">
    <source>
        <dbReference type="ARBA" id="ARBA00004401"/>
    </source>
</evidence>
<evidence type="ECO:0000313" key="31">
    <source>
        <dbReference type="Proteomes" id="UP001198893"/>
    </source>
</evidence>